<name>A0A1W1XJN4_9CLOT</name>
<dbReference type="OrthoDB" id="9802248at2"/>
<keyword evidence="2" id="KW-1185">Reference proteome</keyword>
<dbReference type="RefSeq" id="WP_084115759.1">
    <property type="nucleotide sequence ID" value="NZ_FWXH01000006.1"/>
</dbReference>
<dbReference type="Proteomes" id="UP000192468">
    <property type="component" value="Unassembled WGS sequence"/>
</dbReference>
<proteinExistence type="predicted"/>
<dbReference type="SUPFAM" id="SSF56281">
    <property type="entry name" value="Metallo-hydrolase/oxidoreductase"/>
    <property type="match status" value="1"/>
</dbReference>
<dbReference type="EMBL" id="FWXH01000006">
    <property type="protein sequence ID" value="SMC23974.1"/>
    <property type="molecule type" value="Genomic_DNA"/>
</dbReference>
<dbReference type="InterPro" id="IPR036866">
    <property type="entry name" value="RibonucZ/Hydroxyglut_hydro"/>
</dbReference>
<sequence length="80" mass="9241">MNEEKIDLPQELFDNTPLEPTKVFDNLYCIGSRSVVAWVLKTSEGIILIDSMWDNHDAKLIIDGMKKLDLSPQEIKKMYN</sequence>
<dbReference type="AlphaFoldDB" id="A0A1W1XJN4"/>
<gene>
    <name evidence="1" type="ORF">SAMN02745134_02056</name>
</gene>
<protein>
    <submittedName>
        <fullName evidence="1">Metallo-beta-lactamase class B</fullName>
    </submittedName>
</protein>
<reference evidence="1 2" key="1">
    <citation type="submission" date="2017-04" db="EMBL/GenBank/DDBJ databases">
        <authorList>
            <person name="Afonso C.L."/>
            <person name="Miller P.J."/>
            <person name="Scott M.A."/>
            <person name="Spackman E."/>
            <person name="Goraichik I."/>
            <person name="Dimitrov K.M."/>
            <person name="Suarez D.L."/>
            <person name="Swayne D.E."/>
        </authorList>
    </citation>
    <scope>NUCLEOTIDE SEQUENCE [LARGE SCALE GENOMIC DNA]</scope>
    <source>
        <strain evidence="1 2">DSM 12555</strain>
    </source>
</reference>
<accession>A0A1W1XJN4</accession>
<dbReference type="Gene3D" id="3.60.15.10">
    <property type="entry name" value="Ribonuclease Z/Hydroxyacylglutathione hydrolase-like"/>
    <property type="match status" value="1"/>
</dbReference>
<evidence type="ECO:0000313" key="2">
    <source>
        <dbReference type="Proteomes" id="UP000192468"/>
    </source>
</evidence>
<dbReference type="STRING" id="1121291.SAMN02745134_02056"/>
<organism evidence="1 2">
    <name type="scientific">Clostridium acidisoli DSM 12555</name>
    <dbReference type="NCBI Taxonomy" id="1121291"/>
    <lineage>
        <taxon>Bacteria</taxon>
        <taxon>Bacillati</taxon>
        <taxon>Bacillota</taxon>
        <taxon>Clostridia</taxon>
        <taxon>Eubacteriales</taxon>
        <taxon>Clostridiaceae</taxon>
        <taxon>Clostridium</taxon>
    </lineage>
</organism>
<evidence type="ECO:0000313" key="1">
    <source>
        <dbReference type="EMBL" id="SMC23974.1"/>
    </source>
</evidence>